<sequence>MSSRIKSVENKIQKSPQHVLVPCSELEKSLSMDPADVRAEPNLIERCFILMVANLINLHLENVQRKYSLTEEEHDVCGPVVGETLTTNHQASMKDLMIQMANHPSVPLRLLDRAREPSLLVAESQKGGTIATFREWKYHKCPAHKRFAWGCLQEIMERPSDAKRSQIRRLLMTTIRRRASRQLHAYGLHLIMRNKKSARIMNLLMNMEKALSGRSPSVLLSSNKSKSSCTDISRIGQPLHFGNSSMASNGFDIILLATYVAISSGRGPMP</sequence>
<dbReference type="Proteomes" id="UP000248340">
    <property type="component" value="Unassembled WGS sequence"/>
</dbReference>
<dbReference type="RefSeq" id="XP_025485827.1">
    <property type="nucleotide sequence ID" value="XM_025639750.1"/>
</dbReference>
<accession>A0A319BTR2</accession>
<dbReference type="AlphaFoldDB" id="A0A319BTR2"/>
<dbReference type="GeneID" id="37142492"/>
<name>A0A319BTR2_9EURO</name>
<organism evidence="1 2">
    <name type="scientific">Aspergillus uvarum CBS 121591</name>
    <dbReference type="NCBI Taxonomy" id="1448315"/>
    <lineage>
        <taxon>Eukaryota</taxon>
        <taxon>Fungi</taxon>
        <taxon>Dikarya</taxon>
        <taxon>Ascomycota</taxon>
        <taxon>Pezizomycotina</taxon>
        <taxon>Eurotiomycetes</taxon>
        <taxon>Eurotiomycetidae</taxon>
        <taxon>Eurotiales</taxon>
        <taxon>Aspergillaceae</taxon>
        <taxon>Aspergillus</taxon>
        <taxon>Aspergillus subgen. Circumdati</taxon>
    </lineage>
</organism>
<protein>
    <submittedName>
        <fullName evidence="1">Uncharacterized protein</fullName>
    </submittedName>
</protein>
<dbReference type="EMBL" id="KZ821783">
    <property type="protein sequence ID" value="PYH75627.1"/>
    <property type="molecule type" value="Genomic_DNA"/>
</dbReference>
<evidence type="ECO:0000313" key="2">
    <source>
        <dbReference type="Proteomes" id="UP000248340"/>
    </source>
</evidence>
<dbReference type="OrthoDB" id="10420568at2759"/>
<dbReference type="VEuPathDB" id="FungiDB:BO82DRAFT_409866"/>
<gene>
    <name evidence="1" type="ORF">BO82DRAFT_409866</name>
</gene>
<proteinExistence type="predicted"/>
<keyword evidence="2" id="KW-1185">Reference proteome</keyword>
<reference evidence="1 2" key="1">
    <citation type="submission" date="2016-12" db="EMBL/GenBank/DDBJ databases">
        <title>The genomes of Aspergillus section Nigri reveals drivers in fungal speciation.</title>
        <authorList>
            <consortium name="DOE Joint Genome Institute"/>
            <person name="Vesth T.C."/>
            <person name="Nybo J."/>
            <person name="Theobald S."/>
            <person name="Brandl J."/>
            <person name="Frisvad J.C."/>
            <person name="Nielsen K.F."/>
            <person name="Lyhne E.K."/>
            <person name="Kogle M.E."/>
            <person name="Kuo A."/>
            <person name="Riley R."/>
            <person name="Clum A."/>
            <person name="Nolan M."/>
            <person name="Lipzen A."/>
            <person name="Salamov A."/>
            <person name="Henrissat B."/>
            <person name="Wiebenga A."/>
            <person name="De Vries R.P."/>
            <person name="Grigoriev I.V."/>
            <person name="Mortensen U.H."/>
            <person name="Andersen M.R."/>
            <person name="Baker S.E."/>
        </authorList>
    </citation>
    <scope>NUCLEOTIDE SEQUENCE [LARGE SCALE GENOMIC DNA]</scope>
    <source>
        <strain evidence="1 2">CBS 121591</strain>
    </source>
</reference>
<evidence type="ECO:0000313" key="1">
    <source>
        <dbReference type="EMBL" id="PYH75627.1"/>
    </source>
</evidence>